<dbReference type="EMBL" id="CP081295">
    <property type="protein sequence ID" value="QZD89419.1"/>
    <property type="molecule type" value="Genomic_DNA"/>
</dbReference>
<feature type="transmembrane region" description="Helical" evidence="4">
    <location>
        <begin position="129"/>
        <end position="147"/>
    </location>
</feature>
<evidence type="ECO:0000256" key="1">
    <source>
        <dbReference type="ARBA" id="ARBA00012528"/>
    </source>
</evidence>
<name>A0ABX8ZMP6_9SPHN</name>
<feature type="transmembrane region" description="Helical" evidence="4">
    <location>
        <begin position="65"/>
        <end position="86"/>
    </location>
</feature>
<evidence type="ECO:0000259" key="5">
    <source>
        <dbReference type="PROSITE" id="PS50887"/>
    </source>
</evidence>
<sequence length="394" mass="42354">MMASSTARFATTPSLSERDPDWHGEREAEVLRSVAETEGRTIYSNIVGTLIIAAVSQLLPNAADFHIPILFRLAATLFMTSVYISIRKKFAAGKRPAMPPALALPIGLFGGASWALLLAPVFFEPNLHPAAFIVAASVLICTSLVAVHCSPLPWVWYPFGLAFLATFWIAMLQAPSPFGTWMSLGVGLIYLAVASFSLAAARQKYAAAETLVNNHRLGEDLAEALARAEFLANRDPLTGLYNRRALFESELVTPAPGERNHVLLLDLDNFKQVNDQHGHDIGDRVLIAVGQALQQNVRDLGDENHFAARLGGEEFAVFLALDDPARAHEIAEAIRAAIKAVAAEFGLTGLLGTASIGVAEHRASEAIGSAIKRADKALYEAKAGGRNRVVVQTA</sequence>
<comment type="catalytic activity">
    <reaction evidence="2">
        <text>2 GTP = 3',3'-c-di-GMP + 2 diphosphate</text>
        <dbReference type="Rhea" id="RHEA:24898"/>
        <dbReference type="ChEBI" id="CHEBI:33019"/>
        <dbReference type="ChEBI" id="CHEBI:37565"/>
        <dbReference type="ChEBI" id="CHEBI:58805"/>
        <dbReference type="EC" id="2.7.7.65"/>
    </reaction>
</comment>
<gene>
    <name evidence="6" type="ORF">K3148_11440</name>
</gene>
<dbReference type="Gene3D" id="3.30.70.270">
    <property type="match status" value="1"/>
</dbReference>
<accession>A0ABX8ZMP6</accession>
<dbReference type="Pfam" id="PF00990">
    <property type="entry name" value="GGDEF"/>
    <property type="match status" value="1"/>
</dbReference>
<keyword evidence="7" id="KW-1185">Reference proteome</keyword>
<dbReference type="InterPro" id="IPR029787">
    <property type="entry name" value="Nucleotide_cyclase"/>
</dbReference>
<keyword evidence="4" id="KW-0472">Membrane</keyword>
<dbReference type="SUPFAM" id="SSF55073">
    <property type="entry name" value="Nucleotide cyclase"/>
    <property type="match status" value="1"/>
</dbReference>
<evidence type="ECO:0000256" key="4">
    <source>
        <dbReference type="SAM" id="Phobius"/>
    </source>
</evidence>
<organism evidence="6 7">
    <name type="scientific">Qipengyuania aurantiaca</name>
    <dbReference type="NCBI Taxonomy" id="2867233"/>
    <lineage>
        <taxon>Bacteria</taxon>
        <taxon>Pseudomonadati</taxon>
        <taxon>Pseudomonadota</taxon>
        <taxon>Alphaproteobacteria</taxon>
        <taxon>Sphingomonadales</taxon>
        <taxon>Erythrobacteraceae</taxon>
        <taxon>Qipengyuania</taxon>
    </lineage>
</organism>
<dbReference type="PANTHER" id="PTHR45138">
    <property type="entry name" value="REGULATORY COMPONENTS OF SENSORY TRANSDUCTION SYSTEM"/>
    <property type="match status" value="1"/>
</dbReference>
<evidence type="ECO:0000313" key="7">
    <source>
        <dbReference type="Proteomes" id="UP000824281"/>
    </source>
</evidence>
<dbReference type="Proteomes" id="UP000824281">
    <property type="component" value="Chromosome"/>
</dbReference>
<dbReference type="PROSITE" id="PS50887">
    <property type="entry name" value="GGDEF"/>
    <property type="match status" value="1"/>
</dbReference>
<dbReference type="InterPro" id="IPR043128">
    <property type="entry name" value="Rev_trsase/Diguanyl_cyclase"/>
</dbReference>
<feature type="compositionally biased region" description="Polar residues" evidence="3">
    <location>
        <begin position="1"/>
        <end position="15"/>
    </location>
</feature>
<dbReference type="SMART" id="SM00267">
    <property type="entry name" value="GGDEF"/>
    <property type="match status" value="1"/>
</dbReference>
<keyword evidence="4" id="KW-1133">Transmembrane helix</keyword>
<dbReference type="EC" id="2.7.7.65" evidence="1"/>
<dbReference type="PANTHER" id="PTHR45138:SF9">
    <property type="entry name" value="DIGUANYLATE CYCLASE DGCM-RELATED"/>
    <property type="match status" value="1"/>
</dbReference>
<dbReference type="InterPro" id="IPR050469">
    <property type="entry name" value="Diguanylate_Cyclase"/>
</dbReference>
<dbReference type="InterPro" id="IPR000160">
    <property type="entry name" value="GGDEF_dom"/>
</dbReference>
<protein>
    <recommendedName>
        <fullName evidence="1">diguanylate cyclase</fullName>
        <ecNumber evidence="1">2.7.7.65</ecNumber>
    </recommendedName>
</protein>
<proteinExistence type="predicted"/>
<dbReference type="CDD" id="cd01949">
    <property type="entry name" value="GGDEF"/>
    <property type="match status" value="1"/>
</dbReference>
<dbReference type="NCBIfam" id="TIGR00254">
    <property type="entry name" value="GGDEF"/>
    <property type="match status" value="1"/>
</dbReference>
<feature type="region of interest" description="Disordered" evidence="3">
    <location>
        <begin position="1"/>
        <end position="22"/>
    </location>
</feature>
<evidence type="ECO:0000313" key="6">
    <source>
        <dbReference type="EMBL" id="QZD89419.1"/>
    </source>
</evidence>
<evidence type="ECO:0000256" key="2">
    <source>
        <dbReference type="ARBA" id="ARBA00034247"/>
    </source>
</evidence>
<feature type="transmembrane region" description="Helical" evidence="4">
    <location>
        <begin position="98"/>
        <end position="123"/>
    </location>
</feature>
<feature type="transmembrane region" description="Helical" evidence="4">
    <location>
        <begin position="42"/>
        <end position="59"/>
    </location>
</feature>
<feature type="transmembrane region" description="Helical" evidence="4">
    <location>
        <begin position="154"/>
        <end position="172"/>
    </location>
</feature>
<dbReference type="RefSeq" id="WP_221424902.1">
    <property type="nucleotide sequence ID" value="NZ_CP081295.1"/>
</dbReference>
<feature type="transmembrane region" description="Helical" evidence="4">
    <location>
        <begin position="178"/>
        <end position="201"/>
    </location>
</feature>
<feature type="domain" description="GGDEF" evidence="5">
    <location>
        <begin position="258"/>
        <end position="394"/>
    </location>
</feature>
<reference evidence="6 7" key="1">
    <citation type="submission" date="2021-08" db="EMBL/GenBank/DDBJ databases">
        <title>Comparative Genomics Analysis of the Genus Qipengyuania Reveals Extensive Genetic Diversity and Metabolic Versatility, Including the Description of Fifteen Novel Species.</title>
        <authorList>
            <person name="Liu Y."/>
        </authorList>
    </citation>
    <scope>NUCLEOTIDE SEQUENCE [LARGE SCALE GENOMIC DNA]</scope>
    <source>
        <strain evidence="6 7">1NDH13</strain>
    </source>
</reference>
<evidence type="ECO:0000256" key="3">
    <source>
        <dbReference type="SAM" id="MobiDB-lite"/>
    </source>
</evidence>
<keyword evidence="4" id="KW-0812">Transmembrane</keyword>